<dbReference type="InterPro" id="IPR050951">
    <property type="entry name" value="Retrovirus_Pol_polyprotein"/>
</dbReference>
<evidence type="ECO:0000259" key="3">
    <source>
        <dbReference type="PROSITE" id="PS50994"/>
    </source>
</evidence>
<dbReference type="Gene3D" id="1.10.340.70">
    <property type="match status" value="1"/>
</dbReference>
<evidence type="ECO:0000256" key="2">
    <source>
        <dbReference type="ARBA" id="ARBA00023268"/>
    </source>
</evidence>
<dbReference type="GO" id="GO:0042575">
    <property type="term" value="C:DNA polymerase complex"/>
    <property type="evidence" value="ECO:0007669"/>
    <property type="project" value="UniProtKB-ARBA"/>
</dbReference>
<feature type="domain" description="Integrase catalytic" evidence="3">
    <location>
        <begin position="718"/>
        <end position="836"/>
    </location>
</feature>
<dbReference type="SUPFAM" id="SSF56672">
    <property type="entry name" value="DNA/RNA polymerases"/>
    <property type="match status" value="1"/>
</dbReference>
<dbReference type="Gene3D" id="3.30.70.270">
    <property type="match status" value="2"/>
</dbReference>
<dbReference type="InterPro" id="IPR036397">
    <property type="entry name" value="RNaseH_sf"/>
</dbReference>
<dbReference type="GO" id="GO:0003964">
    <property type="term" value="F:RNA-directed DNA polymerase activity"/>
    <property type="evidence" value="ECO:0007669"/>
    <property type="project" value="UniProtKB-EC"/>
</dbReference>
<dbReference type="InterPro" id="IPR000477">
    <property type="entry name" value="RT_dom"/>
</dbReference>
<dbReference type="PANTHER" id="PTHR37984">
    <property type="entry name" value="PROTEIN CBG26694"/>
    <property type="match status" value="1"/>
</dbReference>
<dbReference type="InterPro" id="IPR041577">
    <property type="entry name" value="RT_RNaseH_2"/>
</dbReference>
<dbReference type="Pfam" id="PF23055">
    <property type="entry name" value="DUF7041"/>
    <property type="match status" value="1"/>
</dbReference>
<evidence type="ECO:0000313" key="5">
    <source>
        <dbReference type="Proteomes" id="UP001168990"/>
    </source>
</evidence>
<dbReference type="CDD" id="cd01647">
    <property type="entry name" value="RT_LTR"/>
    <property type="match status" value="1"/>
</dbReference>
<dbReference type="EC" id="2.7.7.49" evidence="1"/>
<dbReference type="PANTHER" id="PTHR37984:SF5">
    <property type="entry name" value="PROTEIN NYNRIN-LIKE"/>
    <property type="match status" value="1"/>
</dbReference>
<dbReference type="Proteomes" id="UP001168990">
    <property type="component" value="Unassembled WGS sequence"/>
</dbReference>
<protein>
    <recommendedName>
        <fullName evidence="1">RNA-directed DNA polymerase</fullName>
        <ecNumber evidence="1">2.7.7.49</ecNumber>
    </recommendedName>
</protein>
<dbReference type="Gene3D" id="3.10.20.370">
    <property type="match status" value="1"/>
</dbReference>
<dbReference type="InterPro" id="IPR001584">
    <property type="entry name" value="Integrase_cat-core"/>
</dbReference>
<dbReference type="InterPro" id="IPR043502">
    <property type="entry name" value="DNA/RNA_pol_sf"/>
</dbReference>
<keyword evidence="5" id="KW-1185">Reference proteome</keyword>
<proteinExistence type="predicted"/>
<comment type="caution">
    <text evidence="4">The sequence shown here is derived from an EMBL/GenBank/DDBJ whole genome shotgun (WGS) entry which is preliminary data.</text>
</comment>
<dbReference type="PROSITE" id="PS50994">
    <property type="entry name" value="INTEGRASE"/>
    <property type="match status" value="1"/>
</dbReference>
<dbReference type="GO" id="GO:0015074">
    <property type="term" value="P:DNA integration"/>
    <property type="evidence" value="ECO:0007669"/>
    <property type="project" value="InterPro"/>
</dbReference>
<dbReference type="Gene3D" id="3.30.420.10">
    <property type="entry name" value="Ribonuclease H-like superfamily/Ribonuclease H"/>
    <property type="match status" value="1"/>
</dbReference>
<evidence type="ECO:0000313" key="4">
    <source>
        <dbReference type="EMBL" id="KAK0176848.1"/>
    </source>
</evidence>
<reference evidence="4" key="1">
    <citation type="journal article" date="2023" name="bioRxiv">
        <title>Scaffold-level genome assemblies of two parasitoid biocontrol wasps reveal the parthenogenesis mechanism and an associated novel virus.</title>
        <authorList>
            <person name="Inwood S."/>
            <person name="Skelly J."/>
            <person name="Guhlin J."/>
            <person name="Harrop T."/>
            <person name="Goldson S."/>
            <person name="Dearden P."/>
        </authorList>
    </citation>
    <scope>NUCLEOTIDE SEQUENCE</scope>
    <source>
        <strain evidence="4">Irish</strain>
        <tissue evidence="4">Whole body</tissue>
    </source>
</reference>
<dbReference type="GO" id="GO:0003676">
    <property type="term" value="F:nucleic acid binding"/>
    <property type="evidence" value="ECO:0007669"/>
    <property type="project" value="InterPro"/>
</dbReference>
<dbReference type="Gene3D" id="3.10.10.10">
    <property type="entry name" value="HIV Type 1 Reverse Transcriptase, subunit A, domain 1"/>
    <property type="match status" value="1"/>
</dbReference>
<dbReference type="InterPro" id="IPR012337">
    <property type="entry name" value="RNaseH-like_sf"/>
</dbReference>
<dbReference type="EMBL" id="JAQQBS010000001">
    <property type="protein sequence ID" value="KAK0176848.1"/>
    <property type="molecule type" value="Genomic_DNA"/>
</dbReference>
<keyword evidence="2" id="KW-0511">Multifunctional enzyme</keyword>
<accession>A0AA39FWA8</accession>
<dbReference type="Pfam" id="PF00078">
    <property type="entry name" value="RVT_1"/>
    <property type="match status" value="1"/>
</dbReference>
<name>A0AA39FWA8_9HYME</name>
<reference evidence="4" key="2">
    <citation type="submission" date="2023-03" db="EMBL/GenBank/DDBJ databases">
        <authorList>
            <person name="Inwood S.N."/>
            <person name="Skelly J.G."/>
            <person name="Guhlin J."/>
            <person name="Harrop T.W.R."/>
            <person name="Goldson S.G."/>
            <person name="Dearden P.K."/>
        </authorList>
    </citation>
    <scope>NUCLEOTIDE SEQUENCE</scope>
    <source>
        <strain evidence="4">Irish</strain>
        <tissue evidence="4">Whole body</tissue>
    </source>
</reference>
<dbReference type="SUPFAM" id="SSF53098">
    <property type="entry name" value="Ribonuclease H-like"/>
    <property type="match status" value="1"/>
</dbReference>
<organism evidence="4 5">
    <name type="scientific">Microctonus aethiopoides</name>
    <dbReference type="NCBI Taxonomy" id="144406"/>
    <lineage>
        <taxon>Eukaryota</taxon>
        <taxon>Metazoa</taxon>
        <taxon>Ecdysozoa</taxon>
        <taxon>Arthropoda</taxon>
        <taxon>Hexapoda</taxon>
        <taxon>Insecta</taxon>
        <taxon>Pterygota</taxon>
        <taxon>Neoptera</taxon>
        <taxon>Endopterygota</taxon>
        <taxon>Hymenoptera</taxon>
        <taxon>Apocrita</taxon>
        <taxon>Ichneumonoidea</taxon>
        <taxon>Braconidae</taxon>
        <taxon>Euphorinae</taxon>
        <taxon>Microctonus</taxon>
    </lineage>
</organism>
<sequence length="1089" mass="125190">MGDQDSFDFSWMFEQSTQSFTDTSTIQLASNAESVDECSMSSFLNQYTDLWFIKFEAQMYINKITSDDAKYNHLVSVLDIVTLSEIIDVIDCQPETNKYDHLKAAILRRYTDSVDQEPHMALTALQVEDKATRSGKDISYVKLLNDFIDITRHNTVRFTNTSNTVVHHIETVGQPVFEQPRRLNGEKLKIVKKEFDRLLYHGVIRPSNSQWASPIHMVAKKLGGWRITGDYKKLNTQTVPDSYPIPHGDDIFQRLHGSTVFSTIDLVEACHQIPVAQEDICKTAVTTPFGRFEFLGMPYGLRNGTQTLQRHMDNLLRDLDFVGCFIDDLIVYSRSHEEHRQHLTTIFNIFRAHKLTINLTKCQLGKAAVIYMGYSINKDGYKPPTDRIQAIIRFPKPETISDLRRFLGKINYYHKFIPGAAQIQAPLIDFLKNVQKVDKRKVSWTPTAEKALEACQRTIIQATRLAFLDPVGSLFMKTDTSDTTISAALQQLHENIWRPLAFFSRKLSPTETRYSNYDRELLAIFSAIKFFQHVLQDRHLIIQTNHKPIIYAFSQRADEASSRQLEQLDYISQFTTDIVYTNGKKNVVVDTCSQVNTINMPTTLDTKLIYTAQNNDGELGDLIEKSPFNLRRLKLEGHYIYCDISSNWVRPYIPNSLRREAFNVIHGLTHPSGRSTSKQLREKFVWPGIRKDVLLWTRQCILCKRTKVHQYNRLMSNPTKVPDNRFDHLHLDLFELPQFEDQRYCLSIIDQSSRWPVAIPLTNLQPDTVALAFFREWFCHFGAPLTFTTNQDQLFESRILKDFSNLMGMQHIRTTPYHPLSNSPVKQWQRTLRTALMCNSQMPWPKRLPIVLFGLRAAYHEDLKTSPAEMVFGIPLRVPDTFFVPQNTPIDPQLFIKKLKEHIRAIEPTTTADHTKSCPSTTTNLWNCFHVFKRVDSFEKQEPFEYSFTGPHEVVSRASNKLFIIKVNGQNTKVPVDKLKPAFIDKAGTELANSVKHNLRSSHINNAAGPSKRVSFAYPVEQVIGEDGCKLLQGMDVSTQIRQKPIKRFTNQACIPMKASKPSTLFNAWHDSFPSGSSRHSGKFKPKNV</sequence>
<gene>
    <name evidence="4" type="ORF">PV328_000950</name>
</gene>
<dbReference type="InterPro" id="IPR041588">
    <property type="entry name" value="Integrase_H2C2"/>
</dbReference>
<evidence type="ECO:0000256" key="1">
    <source>
        <dbReference type="ARBA" id="ARBA00012493"/>
    </source>
</evidence>
<dbReference type="AlphaFoldDB" id="A0AA39FWA8"/>
<dbReference type="CDD" id="cd09274">
    <property type="entry name" value="RNase_HI_RT_Ty3"/>
    <property type="match status" value="1"/>
</dbReference>
<dbReference type="InterPro" id="IPR043128">
    <property type="entry name" value="Rev_trsase/Diguanyl_cyclase"/>
</dbReference>
<dbReference type="Pfam" id="PF17919">
    <property type="entry name" value="RT_RNaseH_2"/>
    <property type="match status" value="1"/>
</dbReference>
<dbReference type="InterPro" id="IPR055469">
    <property type="entry name" value="DUF7041"/>
</dbReference>
<dbReference type="Pfam" id="PF17921">
    <property type="entry name" value="Integrase_H2C2"/>
    <property type="match status" value="1"/>
</dbReference>